<dbReference type="GO" id="GO:0003676">
    <property type="term" value="F:nucleic acid binding"/>
    <property type="evidence" value="ECO:0007669"/>
    <property type="project" value="InterPro"/>
</dbReference>
<evidence type="ECO:0000313" key="3">
    <source>
        <dbReference type="Proteomes" id="UP000237271"/>
    </source>
</evidence>
<feature type="domain" description="Integrase zinc-binding" evidence="1">
    <location>
        <begin position="125"/>
        <end position="183"/>
    </location>
</feature>
<dbReference type="InterPro" id="IPR041588">
    <property type="entry name" value="Integrase_H2C2"/>
</dbReference>
<accession>A0A2P4XVI7</accession>
<reference evidence="2 3" key="1">
    <citation type="journal article" date="2017" name="Genome Biol. Evol.">
        <title>Phytophthora megakarya and P. palmivora, closely related causal agents of cacao black pod rot, underwent increases in genome sizes and gene numbers by different mechanisms.</title>
        <authorList>
            <person name="Ali S.S."/>
            <person name="Shao J."/>
            <person name="Lary D.J."/>
            <person name="Kronmiller B."/>
            <person name="Shen D."/>
            <person name="Strem M.D."/>
            <person name="Amoako-Attah I."/>
            <person name="Akrofi A.Y."/>
            <person name="Begoude B.A."/>
            <person name="Ten Hoopen G.M."/>
            <person name="Coulibaly K."/>
            <person name="Kebe B.I."/>
            <person name="Melnick R.L."/>
            <person name="Guiltinan M.J."/>
            <person name="Tyler B.M."/>
            <person name="Meinhardt L.W."/>
            <person name="Bailey B.A."/>
        </authorList>
    </citation>
    <scope>NUCLEOTIDE SEQUENCE [LARGE SCALE GENOMIC DNA]</scope>
    <source>
        <strain evidence="3">sbr112.9</strain>
    </source>
</reference>
<dbReference type="InterPro" id="IPR012337">
    <property type="entry name" value="RNaseH-like_sf"/>
</dbReference>
<dbReference type="PANTHER" id="PTHR47266">
    <property type="entry name" value="ENDONUCLEASE-RELATED"/>
    <property type="match status" value="1"/>
</dbReference>
<comment type="caution">
    <text evidence="2">The sequence shown here is derived from an EMBL/GenBank/DDBJ whole genome shotgun (WGS) entry which is preliminary data.</text>
</comment>
<dbReference type="SUPFAM" id="SSF53098">
    <property type="entry name" value="Ribonuclease H-like"/>
    <property type="match status" value="1"/>
</dbReference>
<dbReference type="InterPro" id="IPR036397">
    <property type="entry name" value="RNaseH_sf"/>
</dbReference>
<proteinExistence type="predicted"/>
<protein>
    <submittedName>
        <fullName evidence="2">Pol protein</fullName>
    </submittedName>
</protein>
<keyword evidence="3" id="KW-1185">Reference proteome</keyword>
<dbReference type="Gene3D" id="1.10.340.70">
    <property type="match status" value="1"/>
</dbReference>
<dbReference type="Pfam" id="PF17921">
    <property type="entry name" value="Integrase_H2C2"/>
    <property type="match status" value="1"/>
</dbReference>
<dbReference type="EMBL" id="NCKW01007845">
    <property type="protein sequence ID" value="POM69572.1"/>
    <property type="molecule type" value="Genomic_DNA"/>
</dbReference>
<dbReference type="Gene3D" id="3.30.420.10">
    <property type="entry name" value="Ribonuclease H-like superfamily/Ribonuclease H"/>
    <property type="match status" value="1"/>
</dbReference>
<evidence type="ECO:0000313" key="2">
    <source>
        <dbReference type="EMBL" id="POM69572.1"/>
    </source>
</evidence>
<dbReference type="Proteomes" id="UP000237271">
    <property type="component" value="Unassembled WGS sequence"/>
</dbReference>
<sequence>MITRPCGLPPTRLIYRNGWRGGCQFRGIQLPCRLETGQGQYACRCMSRRPDYDLAHVSRVTTDLYDRIRSAYQADENYTPQFLSEDKNAKDDRLLPQQRVQLHCYELAPLSSRPWRSPSGRRSNDEDLKYDILLVAYDAPISDHLGRAKPYQTVSQIFWWPRMYKWVTHYVKACETCQRVKPSGRASVPLQSFLVLEDSWKSMSLDFVFAFRSMTRATPPNCTSCSGHYKVAENQAAQLFLDSVFRTMHPVPAPRNKVDDVNYGPSTTYGQTERVNRVLDDTLQSIYAEAPRSWSDRLPMVAFALNNAVHASTGFSPFYLNRLRHPQVPPTLRGGTGASIISGEEARKAFSSQVSEIEPESLKRQLPSLLEDRMTLISRTLRLKQKTTKKEYCNKKSRENLNVFNVGGLVLRDTKNLPLNVVSSVESNKLKHRFIGPFTIMARQGASYTIDLPKSKAAHPASLFNGTTIRWVFFLGRR</sequence>
<name>A0A2P4XVI7_9STRA</name>
<organism evidence="2 3">
    <name type="scientific">Phytophthora palmivora</name>
    <dbReference type="NCBI Taxonomy" id="4796"/>
    <lineage>
        <taxon>Eukaryota</taxon>
        <taxon>Sar</taxon>
        <taxon>Stramenopiles</taxon>
        <taxon>Oomycota</taxon>
        <taxon>Peronosporomycetes</taxon>
        <taxon>Peronosporales</taxon>
        <taxon>Peronosporaceae</taxon>
        <taxon>Phytophthora</taxon>
    </lineage>
</organism>
<dbReference type="OrthoDB" id="8962223at2759"/>
<evidence type="ECO:0000259" key="1">
    <source>
        <dbReference type="Pfam" id="PF17921"/>
    </source>
</evidence>
<gene>
    <name evidence="2" type="ORF">PHPALM_14121</name>
</gene>
<dbReference type="InterPro" id="IPR052160">
    <property type="entry name" value="Gypsy_RT_Integrase-like"/>
</dbReference>
<dbReference type="AlphaFoldDB" id="A0A2P4XVI7"/>